<dbReference type="GO" id="GO:0005813">
    <property type="term" value="C:centrosome"/>
    <property type="evidence" value="ECO:0007669"/>
    <property type="project" value="UniProtKB-SubCell"/>
</dbReference>
<dbReference type="InterPro" id="IPR024332">
    <property type="entry name" value="MOZART2"/>
</dbReference>
<dbReference type="PANTHER" id="PTHR28578">
    <property type="entry name" value="MITOTIC-SPINDLE ORGANIZING PROTEIN 2A-RELATED"/>
    <property type="match status" value="1"/>
</dbReference>
<name>A0A1A6GBA0_NEOLE</name>
<evidence type="ECO:0000256" key="4">
    <source>
        <dbReference type="ARBA" id="ARBA00022490"/>
    </source>
</evidence>
<comment type="caution">
    <text evidence="6">The sequence shown here is derived from an EMBL/GenBank/DDBJ whole genome shotgun (WGS) entry which is preliminary data.</text>
</comment>
<comment type="similarity">
    <text evidence="3">Belongs to the MOZART2 family.</text>
</comment>
<dbReference type="PANTHER" id="PTHR28578:SF2">
    <property type="entry name" value="MITOTIC-SPINDLE ORGANIZING PROTEIN 2"/>
    <property type="match status" value="1"/>
</dbReference>
<evidence type="ECO:0000313" key="6">
    <source>
        <dbReference type="EMBL" id="OBS63511.1"/>
    </source>
</evidence>
<keyword evidence="4" id="KW-0963">Cytoplasm</keyword>
<dbReference type="EMBL" id="LZPO01099512">
    <property type="protein sequence ID" value="OBS63511.1"/>
    <property type="molecule type" value="Genomic_DNA"/>
</dbReference>
<evidence type="ECO:0000256" key="5">
    <source>
        <dbReference type="ARBA" id="ARBA00023212"/>
    </source>
</evidence>
<evidence type="ECO:0000256" key="3">
    <source>
        <dbReference type="ARBA" id="ARBA00007286"/>
    </source>
</evidence>
<evidence type="ECO:0000313" key="7">
    <source>
        <dbReference type="Proteomes" id="UP000092124"/>
    </source>
</evidence>
<keyword evidence="5" id="KW-0206">Cytoskeleton</keyword>
<feature type="non-terminal residue" evidence="6">
    <location>
        <position position="1"/>
    </location>
</feature>
<organism evidence="6 7">
    <name type="scientific">Neotoma lepida</name>
    <name type="common">Desert woodrat</name>
    <dbReference type="NCBI Taxonomy" id="56216"/>
    <lineage>
        <taxon>Eukaryota</taxon>
        <taxon>Metazoa</taxon>
        <taxon>Chordata</taxon>
        <taxon>Craniata</taxon>
        <taxon>Vertebrata</taxon>
        <taxon>Euteleostomi</taxon>
        <taxon>Mammalia</taxon>
        <taxon>Eutheria</taxon>
        <taxon>Euarchontoglires</taxon>
        <taxon>Glires</taxon>
        <taxon>Rodentia</taxon>
        <taxon>Myomorpha</taxon>
        <taxon>Muroidea</taxon>
        <taxon>Cricetidae</taxon>
        <taxon>Neotominae</taxon>
        <taxon>Neotoma</taxon>
    </lineage>
</organism>
<dbReference type="GO" id="GO:0005819">
    <property type="term" value="C:spindle"/>
    <property type="evidence" value="ECO:0007669"/>
    <property type="project" value="UniProtKB-SubCell"/>
</dbReference>
<gene>
    <name evidence="6" type="ORF">A6R68_07919</name>
</gene>
<dbReference type="AlphaFoldDB" id="A0A1A6GBA0"/>
<protein>
    <submittedName>
        <fullName evidence="6">Uncharacterized protein</fullName>
    </submittedName>
</protein>
<accession>A0A1A6GBA0</accession>
<sequence length="190" mass="20692">DIHRVGGSHIAEVGALAEKRAGNLGDELAVRGCTGWIMVNLLNLNVAPLHVFQMLKSMCAGQPLATLYDGAAWRIPEGIRYGNERPVGGAVESPGSLGPVLTFSTLQDWWPLVVVLDSGHEQGWRPQQCRSCRFGGRRCWEPRRWSSVKLHRLLVPPSTAMLKSTCAEKRLQSDSQDSVSIFLSTSGTGG</sequence>
<reference evidence="6 7" key="1">
    <citation type="submission" date="2016-06" db="EMBL/GenBank/DDBJ databases">
        <title>The Draft Genome Sequence and Annotation of the Desert Woodrat Neotoma lepida.</title>
        <authorList>
            <person name="Campbell M."/>
            <person name="Oakeson K.F."/>
            <person name="Yandell M."/>
            <person name="Halpert J.R."/>
            <person name="Dearing D."/>
        </authorList>
    </citation>
    <scope>NUCLEOTIDE SEQUENCE [LARGE SCALE GENOMIC DNA]</scope>
    <source>
        <strain evidence="6">417</strain>
        <tissue evidence="6">Liver</tissue>
    </source>
</reference>
<dbReference type="Pfam" id="PF12926">
    <property type="entry name" value="MOZART2"/>
    <property type="match status" value="1"/>
</dbReference>
<comment type="subcellular location">
    <subcellularLocation>
        <location evidence="2">Cytoplasm</location>
        <location evidence="2">Cytoskeleton</location>
        <location evidence="2">Microtubule organizing center</location>
        <location evidence="2">Centrosome</location>
    </subcellularLocation>
    <subcellularLocation>
        <location evidence="1">Cytoplasm</location>
        <location evidence="1">Cytoskeleton</location>
        <location evidence="1">Spindle</location>
    </subcellularLocation>
</comment>
<dbReference type="OrthoDB" id="10064769at2759"/>
<keyword evidence="7" id="KW-1185">Reference proteome</keyword>
<dbReference type="Proteomes" id="UP000092124">
    <property type="component" value="Unassembled WGS sequence"/>
</dbReference>
<evidence type="ECO:0000256" key="1">
    <source>
        <dbReference type="ARBA" id="ARBA00004186"/>
    </source>
</evidence>
<evidence type="ECO:0000256" key="2">
    <source>
        <dbReference type="ARBA" id="ARBA00004300"/>
    </source>
</evidence>
<proteinExistence type="inferred from homology"/>